<dbReference type="Gene3D" id="1.25.40.470">
    <property type="match status" value="2"/>
</dbReference>
<organism evidence="15 16">
    <name type="scientific">Lutzomyia longipalpis</name>
    <name type="common">Sand fly</name>
    <dbReference type="NCBI Taxonomy" id="7200"/>
    <lineage>
        <taxon>Eukaryota</taxon>
        <taxon>Metazoa</taxon>
        <taxon>Ecdysozoa</taxon>
        <taxon>Arthropoda</taxon>
        <taxon>Hexapoda</taxon>
        <taxon>Insecta</taxon>
        <taxon>Pterygota</taxon>
        <taxon>Neoptera</taxon>
        <taxon>Endopterygota</taxon>
        <taxon>Diptera</taxon>
        <taxon>Nematocera</taxon>
        <taxon>Psychodoidea</taxon>
        <taxon>Psychodidae</taxon>
        <taxon>Lutzomyia</taxon>
        <taxon>Lutzomyia</taxon>
    </lineage>
</organism>
<accession>A0A1B0C8S0</accession>
<proteinExistence type="predicted"/>
<evidence type="ECO:0000256" key="1">
    <source>
        <dbReference type="ARBA" id="ARBA00004120"/>
    </source>
</evidence>
<dbReference type="InterPro" id="IPR056170">
    <property type="entry name" value="Znf_IFT121-like"/>
</dbReference>
<keyword evidence="2" id="KW-0963">Cytoplasm</keyword>
<evidence type="ECO:0000256" key="7">
    <source>
        <dbReference type="ARBA" id="ARBA00023069"/>
    </source>
</evidence>
<dbReference type="Pfam" id="PF15911">
    <property type="entry name" value="Beta-prop_WDR19_2nd"/>
    <property type="match status" value="1"/>
</dbReference>
<dbReference type="PANTHER" id="PTHR14920">
    <property type="entry name" value="OSMOTIC AVOIDANCE ABNORMAL PROTEIN 1/WD REPEAT MEMBRANE PROTEIN"/>
    <property type="match status" value="1"/>
</dbReference>
<keyword evidence="3" id="KW-0853">WD repeat</keyword>
<feature type="domain" description="IF140/IFT172/WDR19 TPR" evidence="13">
    <location>
        <begin position="845"/>
        <end position="1182"/>
    </location>
</feature>
<keyword evidence="8" id="KW-0206">Cytoskeleton</keyword>
<dbReference type="EMBL" id="GITU01012167">
    <property type="protein sequence ID" value="MBC1180870.1"/>
    <property type="molecule type" value="Transcribed_RNA"/>
</dbReference>
<evidence type="ECO:0000259" key="12">
    <source>
        <dbReference type="Pfam" id="PF23389"/>
    </source>
</evidence>
<dbReference type="VEuPathDB" id="VectorBase:LLOJ000342"/>
<protein>
    <submittedName>
        <fullName evidence="14">Putative wd40 repeat-containing protein</fullName>
    </submittedName>
</protein>
<dbReference type="SMART" id="SM00320">
    <property type="entry name" value="WD40"/>
    <property type="match status" value="5"/>
</dbReference>
<feature type="domain" description="WDR19 first beta-propeller" evidence="12">
    <location>
        <begin position="20"/>
        <end position="342"/>
    </location>
</feature>
<dbReference type="Pfam" id="PF24762">
    <property type="entry name" value="TPR_IF140-IFT172"/>
    <property type="match status" value="1"/>
</dbReference>
<evidence type="ECO:0000256" key="3">
    <source>
        <dbReference type="ARBA" id="ARBA00022574"/>
    </source>
</evidence>
<evidence type="ECO:0000256" key="6">
    <source>
        <dbReference type="ARBA" id="ARBA00022803"/>
    </source>
</evidence>
<name>A0A1B0C8S0_LUTLO</name>
<dbReference type="InterPro" id="IPR039468">
    <property type="entry name" value="WDR19_WD40_rpt"/>
</dbReference>
<evidence type="ECO:0000259" key="10">
    <source>
        <dbReference type="Pfam" id="PF15911"/>
    </source>
</evidence>
<dbReference type="GO" id="GO:0005929">
    <property type="term" value="C:cilium"/>
    <property type="evidence" value="ECO:0007669"/>
    <property type="project" value="TreeGrafter"/>
</dbReference>
<dbReference type="GO" id="GO:0060271">
    <property type="term" value="P:cilium assembly"/>
    <property type="evidence" value="ECO:0007669"/>
    <property type="project" value="TreeGrafter"/>
</dbReference>
<dbReference type="VEuPathDB" id="VectorBase:LLONM1_004288"/>
<keyword evidence="9" id="KW-0966">Cell projection</keyword>
<evidence type="ECO:0000256" key="4">
    <source>
        <dbReference type="ARBA" id="ARBA00022737"/>
    </source>
</evidence>
<evidence type="ECO:0000313" key="15">
    <source>
        <dbReference type="EnsemblMetazoa" id="LLOJ000342-PA"/>
    </source>
</evidence>
<dbReference type="SUPFAM" id="SSF82171">
    <property type="entry name" value="DPP6 N-terminal domain-like"/>
    <property type="match status" value="1"/>
</dbReference>
<keyword evidence="16" id="KW-1185">Reference proteome</keyword>
<dbReference type="GO" id="GO:0035721">
    <property type="term" value="P:intraciliary retrograde transport"/>
    <property type="evidence" value="ECO:0007669"/>
    <property type="project" value="InterPro"/>
</dbReference>
<dbReference type="InterPro" id="IPR057855">
    <property type="entry name" value="Beta-prop_WDR19_1st"/>
</dbReference>
<evidence type="ECO:0000256" key="2">
    <source>
        <dbReference type="ARBA" id="ARBA00022490"/>
    </source>
</evidence>
<keyword evidence="6" id="KW-0802">TPR repeat</keyword>
<feature type="domain" description="WDR19 WD40 repeat" evidence="10">
    <location>
        <begin position="362"/>
        <end position="643"/>
    </location>
</feature>
<dbReference type="PANTHER" id="PTHR14920:SF0">
    <property type="entry name" value="WD REPEAT DOMAIN 19"/>
    <property type="match status" value="1"/>
</dbReference>
<dbReference type="Proteomes" id="UP000092461">
    <property type="component" value="Unassembled WGS sequence"/>
</dbReference>
<evidence type="ECO:0000256" key="8">
    <source>
        <dbReference type="ARBA" id="ARBA00023212"/>
    </source>
</evidence>
<dbReference type="InterPro" id="IPR001680">
    <property type="entry name" value="WD40_rpt"/>
</dbReference>
<evidence type="ECO:0000256" key="5">
    <source>
        <dbReference type="ARBA" id="ARBA00022794"/>
    </source>
</evidence>
<dbReference type="SUPFAM" id="SSF69322">
    <property type="entry name" value="Tricorn protease domain 2"/>
    <property type="match status" value="1"/>
</dbReference>
<evidence type="ECO:0000259" key="13">
    <source>
        <dbReference type="Pfam" id="PF24762"/>
    </source>
</evidence>
<dbReference type="EnsemblMetazoa" id="LLOJ000342-RA">
    <property type="protein sequence ID" value="LLOJ000342-PA"/>
    <property type="gene ID" value="LLOJ000342"/>
</dbReference>
<dbReference type="Gene3D" id="2.130.10.10">
    <property type="entry name" value="YVTN repeat-like/Quinoprotein amine dehydrogenase"/>
    <property type="match status" value="1"/>
</dbReference>
<evidence type="ECO:0000256" key="9">
    <source>
        <dbReference type="ARBA" id="ARBA00023273"/>
    </source>
</evidence>
<dbReference type="FunFam" id="2.130.10.10:FF:000242">
    <property type="entry name" value="WD repeat domain 19, isoform CRA_a"/>
    <property type="match status" value="1"/>
</dbReference>
<reference evidence="14" key="2">
    <citation type="journal article" date="2020" name="BMC">
        <title>Leishmania infection induces a limited differential gene expression in the sand fly midgut.</title>
        <authorList>
            <person name="Coutinho-Abreu I.V."/>
            <person name="Serafim T.D."/>
            <person name="Meneses C."/>
            <person name="Kamhawi S."/>
            <person name="Oliveira F."/>
            <person name="Valenzuela J.G."/>
        </authorList>
    </citation>
    <scope>NUCLEOTIDE SEQUENCE</scope>
    <source>
        <strain evidence="14">Jacobina</strain>
        <tissue evidence="14">Midgut</tissue>
    </source>
</reference>
<comment type="subcellular location">
    <subcellularLocation>
        <location evidence="1">Cytoplasm</location>
        <location evidence="1">Cytoskeleton</location>
        <location evidence="1">Cilium basal body</location>
    </subcellularLocation>
</comment>
<keyword evidence="4" id="KW-0677">Repeat</keyword>
<reference evidence="15" key="3">
    <citation type="submission" date="2020-05" db="UniProtKB">
        <authorList>
            <consortium name="EnsemblMetazoa"/>
        </authorList>
    </citation>
    <scope>IDENTIFICATION</scope>
    <source>
        <strain evidence="15">Jacobina</strain>
    </source>
</reference>
<evidence type="ECO:0000313" key="16">
    <source>
        <dbReference type="Proteomes" id="UP000092461"/>
    </source>
</evidence>
<dbReference type="InterPro" id="IPR040379">
    <property type="entry name" value="WDR19/dyf-2"/>
</dbReference>
<feature type="domain" description="IFT121-like zinc finger" evidence="11">
    <location>
        <begin position="1286"/>
        <end position="1332"/>
    </location>
</feature>
<evidence type="ECO:0000259" key="11">
    <source>
        <dbReference type="Pfam" id="PF23145"/>
    </source>
</evidence>
<reference evidence="16" key="1">
    <citation type="submission" date="2012-05" db="EMBL/GenBank/DDBJ databases">
        <title>Whole Genome Assembly of Lutzomyia longipalpis.</title>
        <authorList>
            <person name="Richards S."/>
            <person name="Qu C."/>
            <person name="Dillon R."/>
            <person name="Worley K."/>
            <person name="Scherer S."/>
            <person name="Batterton M."/>
            <person name="Taylor A."/>
            <person name="Hawes A."/>
            <person name="Hernandez B."/>
            <person name="Kovar C."/>
            <person name="Mandapat C."/>
            <person name="Pham C."/>
            <person name="Qu C."/>
            <person name="Jing C."/>
            <person name="Bess C."/>
            <person name="Bandaranaike D."/>
            <person name="Ngo D."/>
            <person name="Ongeri F."/>
            <person name="Arias F."/>
            <person name="Lara F."/>
            <person name="Weissenberger G."/>
            <person name="Kamau G."/>
            <person name="Han H."/>
            <person name="Shen H."/>
            <person name="Dinh H."/>
            <person name="Khalil I."/>
            <person name="Jones J."/>
            <person name="Shafer J."/>
            <person name="Jayaseelan J."/>
            <person name="Quiroz J."/>
            <person name="Blankenburg K."/>
            <person name="Nguyen L."/>
            <person name="Jackson L."/>
            <person name="Francisco L."/>
            <person name="Tang L.-Y."/>
            <person name="Pu L.-L."/>
            <person name="Perales L."/>
            <person name="Lorensuhewa L."/>
            <person name="Munidasa M."/>
            <person name="Coyle M."/>
            <person name="Taylor M."/>
            <person name="Puazo M."/>
            <person name="Firestine M."/>
            <person name="Scheel M."/>
            <person name="Javaid M."/>
            <person name="Wang M."/>
            <person name="Li M."/>
            <person name="Tabassum N."/>
            <person name="Saada N."/>
            <person name="Osuji N."/>
            <person name="Aqrawi P."/>
            <person name="Fu Q."/>
            <person name="Thornton R."/>
            <person name="Raj R."/>
            <person name="Goodspeed R."/>
            <person name="Mata R."/>
            <person name="Najjar R."/>
            <person name="Gubbala S."/>
            <person name="Lee S."/>
            <person name="Denson S."/>
            <person name="Patil S."/>
            <person name="Macmil S."/>
            <person name="Qi S."/>
            <person name="Matskevitch T."/>
            <person name="Palculict T."/>
            <person name="Mathew T."/>
            <person name="Vee V."/>
            <person name="Velamala V."/>
            <person name="Korchina V."/>
            <person name="Cai W."/>
            <person name="Liu W."/>
            <person name="Dai W."/>
            <person name="Zou X."/>
            <person name="Zhu Y."/>
            <person name="Zhang Y."/>
            <person name="Wu Y.-Q."/>
            <person name="Xin Y."/>
            <person name="Nazarath L."/>
            <person name="Kovar C."/>
            <person name="Han Y."/>
            <person name="Muzny D."/>
            <person name="Gibbs R."/>
        </authorList>
    </citation>
    <scope>NUCLEOTIDE SEQUENCE [LARGE SCALE GENOMIC DNA]</scope>
    <source>
        <strain evidence="16">Jacobina</strain>
    </source>
</reference>
<dbReference type="Pfam" id="PF23145">
    <property type="entry name" value="Zf_2nd_IFT121"/>
    <property type="match status" value="1"/>
</dbReference>
<keyword evidence="5" id="KW-0970">Cilium biogenesis/degradation</keyword>
<evidence type="ECO:0000313" key="14">
    <source>
        <dbReference type="EMBL" id="MBC1180870.1"/>
    </source>
</evidence>
<dbReference type="InterPro" id="IPR056168">
    <property type="entry name" value="TPR_IF140/IFT172/WDR19"/>
</dbReference>
<dbReference type="GO" id="GO:0030991">
    <property type="term" value="C:intraciliary transport particle A"/>
    <property type="evidence" value="ECO:0007669"/>
    <property type="project" value="TreeGrafter"/>
</dbReference>
<dbReference type="Pfam" id="PF23389">
    <property type="entry name" value="Beta-prop_WDR19_1st"/>
    <property type="match status" value="1"/>
</dbReference>
<keyword evidence="7" id="KW-0969">Cilium</keyword>
<sequence>MSSDKIIFRHEDPHGQGDLYFVWQSGGSGVLLATTGSDGTIGVFNRQGQMQHRIVLQGLCCGFGWDADGDILGAICLGTSQLLLWDANTQKKQLIDIGLRDTPTCIMWAKQGQVVAVGTTRGNLAIYNNQTTRRIPVLGKHAKRISCGVWSKENILALGSDDKTLSLSNDEGDSLRVVQLRDLPSDMHFAEMKTDERVPGENTISVILGKRTLYLYHLPEPDSPTELGFQQRYGSLLQHKWFGDGYILLGFSLGHVVAISTHPREVGQELWQVKNHRDALTGLAVSATLRMVASCGDNSIKVHAMGNLQETAKILTLPDHTAARGIDWSADGQLMAVATAQGGLCVFVTQLHHLSAVCAPRVALLSSLAEVTIFSCSPDRIRSAPAVVTLEVEPSFIGLGPQHLVCGMNNHVWFYDLGRSLRDGALLLGDREYMAEVKEVRLTAEFCAVLCGRHALLHPIESTPSEGTERRDPRQFPDDITGMQDAVITSISLTGDFFAFATDLGAIVHFSLEQWGRSVTHRHAVGIRNLYADCDGTRVVVVDDHDVGFLYSPVTEEMLQIPDFPKKCTTVLWDSLQAQVFVACGNKLATTYVHVRHSVAKSHVIRVGETRLLADQTPLLLFDGELNLGVAGGGLTTITLNTHRVAPEAADRLGNVLRLRKFPAAWDICTELNDRDQWLKLAKAALSDLEVAFAIRVFRRISCPAMVFALEELLGIEDRSFLAGRCAQLLDMADEAKRHFARSVAPREALELCRDLLQWEEAMALAENIDAEAVPAIAREYAGQLEFGGSHGEALAHYERAMQGGGHTQEHVNLCKAGIARTSIKNRDFRRGIQLALELDEKHLLNDCAESLSALGQISDAAMLFERAGNWDSCCELYIQLKNWVKVDELLHRVTSLKLHAAYAKAREADGKFQDAIRGYTAAGDLDSVVRIYLDQLSDPHSASEIVLETRSAEAAKMLARFYQQIGDTESAIQYLIMCGSVQEAYTLAERRNKVREFGELLEQYDGARSEDFLVLAQHFEAEKYTLLSGKYYFLAKMYSKALKHLLKASAFSNDENIALSLAIDCVASANDDQLTGQLIEFLLGEMDGVPKDPKLLFRLYMAKKEFREAAKAAVIIANQEQLAGKYRSAHNLLFSMYQELRRNNLSIMADMRSSLVLLHRYILVRIHIQLGDHLQAAKLLVQVATNISQFPTHVVPILTSSVIECHRAGLRASAFTFASTLMRPEYRTQIDEKYSRKVEGIVRKAPRGIKELSDEATLEMTPCAACGVQLLSMETTCHQCKTTLPICIATGQHLVADGIAACPECDFPGIKDAMIRVFDATNSCPMCGESVDSNRLKDIEDISVYL</sequence>
<dbReference type="InterPro" id="IPR015943">
    <property type="entry name" value="WD40/YVTN_repeat-like_dom_sf"/>
</dbReference>
<dbReference type="EMBL" id="AJWK01001311">
    <property type="status" value="NOT_ANNOTATED_CDS"/>
    <property type="molecule type" value="Genomic_DNA"/>
</dbReference>